<dbReference type="Pfam" id="PF00912">
    <property type="entry name" value="Transgly"/>
    <property type="match status" value="1"/>
</dbReference>
<protein>
    <recommendedName>
        <fullName evidence="2">Glycosyl transferase family 51 domain-containing protein</fullName>
    </recommendedName>
</protein>
<reference evidence="3 4" key="1">
    <citation type="submission" date="2021-01" db="EMBL/GenBank/DDBJ databases">
        <title>Whole genome shotgun sequence of Actinoplanes couchii NBRC 106145.</title>
        <authorList>
            <person name="Komaki H."/>
            <person name="Tamura T."/>
        </authorList>
    </citation>
    <scope>NUCLEOTIDE SEQUENCE [LARGE SCALE GENOMIC DNA]</scope>
    <source>
        <strain evidence="3 4">NBRC 106145</strain>
    </source>
</reference>
<dbReference type="SUPFAM" id="SSF53955">
    <property type="entry name" value="Lysozyme-like"/>
    <property type="match status" value="1"/>
</dbReference>
<dbReference type="Gene3D" id="1.10.3810.10">
    <property type="entry name" value="Biosynthetic peptidoglycan transglycosylase-like"/>
    <property type="match status" value="1"/>
</dbReference>
<name>A0ABQ3XGY6_9ACTN</name>
<evidence type="ECO:0000259" key="2">
    <source>
        <dbReference type="Pfam" id="PF00912"/>
    </source>
</evidence>
<feature type="domain" description="Glycosyl transferase family 51" evidence="2">
    <location>
        <begin position="94"/>
        <end position="154"/>
    </location>
</feature>
<keyword evidence="1" id="KW-0808">Transferase</keyword>
<organism evidence="3 4">
    <name type="scientific">Actinoplanes couchii</name>
    <dbReference type="NCBI Taxonomy" id="403638"/>
    <lineage>
        <taxon>Bacteria</taxon>
        <taxon>Bacillati</taxon>
        <taxon>Actinomycetota</taxon>
        <taxon>Actinomycetes</taxon>
        <taxon>Micromonosporales</taxon>
        <taxon>Micromonosporaceae</taxon>
        <taxon>Actinoplanes</taxon>
    </lineage>
</organism>
<dbReference type="InterPro" id="IPR001264">
    <property type="entry name" value="Glyco_trans_51"/>
</dbReference>
<dbReference type="EMBL" id="BOMG01000076">
    <property type="protein sequence ID" value="GID57736.1"/>
    <property type="molecule type" value="Genomic_DNA"/>
</dbReference>
<sequence length="189" mass="20047">MINAPVAPPARRRRLLVGVSAALLLAAGGVVGATTYFDSVPLAEDTVAYPAVPDPVATVFVAAVDPDFYESSDSLITRRYVEILSGEPSGLRTRVMARKAESEYSKAEILARYLGRADFGDGTAGLEAAAQARFQKPAGQLTVAEAAVLAVALHPDRPSERAGWEQVLDTMVENGWLTAADRNGLFFPG</sequence>
<proteinExistence type="predicted"/>
<gene>
    <name evidence="3" type="ORF">Aco03nite_061400</name>
</gene>
<accession>A0ABQ3XGY6</accession>
<dbReference type="RefSeq" id="WP_203800938.1">
    <property type="nucleotide sequence ID" value="NZ_BAAAQE010000099.1"/>
</dbReference>
<keyword evidence="4" id="KW-1185">Reference proteome</keyword>
<dbReference type="Proteomes" id="UP000612282">
    <property type="component" value="Unassembled WGS sequence"/>
</dbReference>
<dbReference type="InterPro" id="IPR036950">
    <property type="entry name" value="PBP_transglycosylase"/>
</dbReference>
<dbReference type="PANTHER" id="PTHR32282">
    <property type="entry name" value="BINDING PROTEIN TRANSPEPTIDASE, PUTATIVE-RELATED"/>
    <property type="match status" value="1"/>
</dbReference>
<dbReference type="InterPro" id="IPR023346">
    <property type="entry name" value="Lysozyme-like_dom_sf"/>
</dbReference>
<dbReference type="PANTHER" id="PTHR32282:SF33">
    <property type="entry name" value="PEPTIDOGLYCAN GLYCOSYLTRANSFERASE"/>
    <property type="match status" value="1"/>
</dbReference>
<comment type="caution">
    <text evidence="3">The sequence shown here is derived from an EMBL/GenBank/DDBJ whole genome shotgun (WGS) entry which is preliminary data.</text>
</comment>
<evidence type="ECO:0000313" key="3">
    <source>
        <dbReference type="EMBL" id="GID57736.1"/>
    </source>
</evidence>
<evidence type="ECO:0000313" key="4">
    <source>
        <dbReference type="Proteomes" id="UP000612282"/>
    </source>
</evidence>
<evidence type="ECO:0000256" key="1">
    <source>
        <dbReference type="ARBA" id="ARBA00022679"/>
    </source>
</evidence>
<dbReference type="InterPro" id="IPR050396">
    <property type="entry name" value="Glycosyltr_51/Transpeptidase"/>
</dbReference>